<evidence type="ECO:0000256" key="4">
    <source>
        <dbReference type="ARBA" id="ARBA00022448"/>
    </source>
</evidence>
<comment type="subunit">
    <text evidence="3">F-type ATPases have 2 components, CF(1) - the catalytic core - and CF(0) - the membrane proton channel.</text>
</comment>
<comment type="subcellular location">
    <subcellularLocation>
        <location evidence="1 12">Mitochondrion membrane</location>
        <topology evidence="1 12">Single-pass membrane protein</topology>
    </subcellularLocation>
</comment>
<evidence type="ECO:0000256" key="3">
    <source>
        <dbReference type="ARBA" id="ARBA00011291"/>
    </source>
</evidence>
<evidence type="ECO:0000256" key="11">
    <source>
        <dbReference type="ARBA" id="ARBA00023136"/>
    </source>
</evidence>
<gene>
    <name evidence="14" type="primary">ATP8</name>
</gene>
<comment type="similarity">
    <text evidence="2 12">Belongs to the ATPase protein 8 family.</text>
</comment>
<dbReference type="GeneID" id="22832585"/>
<dbReference type="RefSeq" id="YP_009114113.1">
    <property type="nucleotide sequence ID" value="NC_026057.1"/>
</dbReference>
<protein>
    <recommendedName>
        <fullName evidence="12">ATP synthase complex subunit 8</fullName>
    </recommendedName>
</protein>
<evidence type="ECO:0000256" key="8">
    <source>
        <dbReference type="ARBA" id="ARBA00022989"/>
    </source>
</evidence>
<feature type="transmembrane region" description="Helical" evidence="13">
    <location>
        <begin position="6"/>
        <end position="30"/>
    </location>
</feature>
<keyword evidence="10 12" id="KW-0496">Mitochondrion</keyword>
<dbReference type="CTD" id="4509"/>
<evidence type="ECO:0000256" key="9">
    <source>
        <dbReference type="ARBA" id="ARBA00023065"/>
    </source>
</evidence>
<name>A0A0A7A8N2_9ODON</name>
<sequence>MPQMAPMSWLIMFTMFCMTLMVVSTINYYMYTPMIEKTMQEMKITKKMNWKW</sequence>
<organism evidence="14">
    <name type="scientific">Euphaea yayeyamana</name>
    <dbReference type="NCBI Taxonomy" id="543830"/>
    <lineage>
        <taxon>Eukaryota</taxon>
        <taxon>Metazoa</taxon>
        <taxon>Ecdysozoa</taxon>
        <taxon>Arthropoda</taxon>
        <taxon>Hexapoda</taxon>
        <taxon>Insecta</taxon>
        <taxon>Pterygota</taxon>
        <taxon>Palaeoptera</taxon>
        <taxon>Odonata</taxon>
        <taxon>Zygoptera</taxon>
        <taxon>Euphaeidae</taxon>
        <taxon>Euphaea</taxon>
    </lineage>
</organism>
<accession>A0A0A7A8N2</accession>
<evidence type="ECO:0000256" key="1">
    <source>
        <dbReference type="ARBA" id="ARBA00004304"/>
    </source>
</evidence>
<keyword evidence="6 12" id="KW-0812">Transmembrane</keyword>
<evidence type="ECO:0000256" key="5">
    <source>
        <dbReference type="ARBA" id="ARBA00022547"/>
    </source>
</evidence>
<dbReference type="GO" id="GO:0015078">
    <property type="term" value="F:proton transmembrane transporter activity"/>
    <property type="evidence" value="ECO:0007669"/>
    <property type="project" value="InterPro"/>
</dbReference>
<dbReference type="EMBL" id="KF718293">
    <property type="protein sequence ID" value="AHC02113.1"/>
    <property type="molecule type" value="Genomic_DNA"/>
</dbReference>
<evidence type="ECO:0000313" key="14">
    <source>
        <dbReference type="EMBL" id="AHC02113.1"/>
    </source>
</evidence>
<keyword evidence="5 12" id="KW-0138">CF(0)</keyword>
<dbReference type="GO" id="GO:0045259">
    <property type="term" value="C:proton-transporting ATP synthase complex"/>
    <property type="evidence" value="ECO:0007669"/>
    <property type="project" value="UniProtKB-KW"/>
</dbReference>
<reference evidence="14" key="1">
    <citation type="submission" date="2013-09" db="EMBL/GenBank/DDBJ databases">
        <title>The complete mitochondrial genome of a damselfly Euphaea yayeyamana (Odonata: Euphaeidae).</title>
        <authorList>
            <person name="Lin C.-P."/>
            <person name="Chen M.-Y."/>
            <person name="Huang J.-P."/>
        </authorList>
    </citation>
    <scope>NUCLEOTIDE SEQUENCE</scope>
</reference>
<keyword evidence="4 12" id="KW-0813">Transport</keyword>
<proteinExistence type="inferred from homology"/>
<evidence type="ECO:0000256" key="10">
    <source>
        <dbReference type="ARBA" id="ARBA00023128"/>
    </source>
</evidence>
<dbReference type="AlphaFoldDB" id="A0A0A7A8N2"/>
<evidence type="ECO:0000256" key="2">
    <source>
        <dbReference type="ARBA" id="ARBA00008892"/>
    </source>
</evidence>
<evidence type="ECO:0000256" key="13">
    <source>
        <dbReference type="SAM" id="Phobius"/>
    </source>
</evidence>
<dbReference type="GO" id="GO:0031966">
    <property type="term" value="C:mitochondrial membrane"/>
    <property type="evidence" value="ECO:0007669"/>
    <property type="project" value="UniProtKB-SubCell"/>
</dbReference>
<dbReference type="GO" id="GO:0015986">
    <property type="term" value="P:proton motive force-driven ATP synthesis"/>
    <property type="evidence" value="ECO:0007669"/>
    <property type="project" value="InterPro"/>
</dbReference>
<keyword evidence="11 13" id="KW-0472">Membrane</keyword>
<keyword evidence="9 12" id="KW-0406">Ion transport</keyword>
<dbReference type="InterPro" id="IPR001421">
    <property type="entry name" value="ATP8_metazoa"/>
</dbReference>
<dbReference type="Pfam" id="PF00895">
    <property type="entry name" value="ATP-synt_8"/>
    <property type="match status" value="1"/>
</dbReference>
<evidence type="ECO:0000256" key="7">
    <source>
        <dbReference type="ARBA" id="ARBA00022781"/>
    </source>
</evidence>
<geneLocation type="mitochondrion" evidence="14"/>
<evidence type="ECO:0000256" key="6">
    <source>
        <dbReference type="ARBA" id="ARBA00022692"/>
    </source>
</evidence>
<evidence type="ECO:0000256" key="12">
    <source>
        <dbReference type="RuleBase" id="RU003661"/>
    </source>
</evidence>
<keyword evidence="7 12" id="KW-0375">Hydrogen ion transport</keyword>
<keyword evidence="8 13" id="KW-1133">Transmembrane helix</keyword>